<comment type="caution">
    <text evidence="1">The sequence shown here is derived from an EMBL/GenBank/DDBJ whole genome shotgun (WGS) entry which is preliminary data.</text>
</comment>
<keyword evidence="2" id="KW-1185">Reference proteome</keyword>
<reference evidence="2" key="1">
    <citation type="submission" date="2019-01" db="EMBL/GenBank/DDBJ databases">
        <title>Cytophagaceae bacterium strain CAR-16.</title>
        <authorList>
            <person name="Chen W.-M."/>
        </authorList>
    </citation>
    <scope>NUCLEOTIDE SEQUENCE [LARGE SCALE GENOMIC DNA]</scope>
    <source>
        <strain evidence="2">WWJ-16</strain>
    </source>
</reference>
<dbReference type="Proteomes" id="UP000289857">
    <property type="component" value="Unassembled WGS sequence"/>
</dbReference>
<dbReference type="OrthoDB" id="772959at2"/>
<sequence>MENTTEYLEIYHELRTGAKAFLQHEQTKDGSIIEGLEIYDKYSEQQEHFNTISLIFMAENAATEEKPLRDTMLHAITAIIGSKYQKEQLEFLEKIIRTEKTPRGNHALDYYLRLGAYNEELRSHIIDFVVEWYTTFSSEQLNLTAFYLHETFPKTQEYFSLFLTILNYHKGYAPDKVENPMGYLEPEIKPWWKFW</sequence>
<name>A0A4Q1K6P9_9FLAO</name>
<dbReference type="AlphaFoldDB" id="A0A4Q1K6P9"/>
<proteinExistence type="predicted"/>
<organism evidence="1 2">
    <name type="scientific">Flavobacterium stagni</name>
    <dbReference type="NCBI Taxonomy" id="2506421"/>
    <lineage>
        <taxon>Bacteria</taxon>
        <taxon>Pseudomonadati</taxon>
        <taxon>Bacteroidota</taxon>
        <taxon>Flavobacteriia</taxon>
        <taxon>Flavobacteriales</taxon>
        <taxon>Flavobacteriaceae</taxon>
        <taxon>Flavobacterium</taxon>
    </lineage>
</organism>
<gene>
    <name evidence="1" type="ORF">EQG61_11580</name>
</gene>
<protein>
    <submittedName>
        <fullName evidence="1">Uncharacterized protein</fullName>
    </submittedName>
</protein>
<dbReference type="RefSeq" id="WP_129462105.1">
    <property type="nucleotide sequence ID" value="NZ_SBKN01000007.1"/>
</dbReference>
<accession>A0A4Q1K6P9</accession>
<evidence type="ECO:0000313" key="2">
    <source>
        <dbReference type="Proteomes" id="UP000289857"/>
    </source>
</evidence>
<dbReference type="EMBL" id="SBKN01000007">
    <property type="protein sequence ID" value="RXR21645.1"/>
    <property type="molecule type" value="Genomic_DNA"/>
</dbReference>
<evidence type="ECO:0000313" key="1">
    <source>
        <dbReference type="EMBL" id="RXR21645.1"/>
    </source>
</evidence>